<reference evidence="1" key="2">
    <citation type="journal article" date="2021" name="PeerJ">
        <title>Extensive microbial diversity within the chicken gut microbiome revealed by metagenomics and culture.</title>
        <authorList>
            <person name="Gilroy R."/>
            <person name="Ravi A."/>
            <person name="Getino M."/>
            <person name="Pursley I."/>
            <person name="Horton D.L."/>
            <person name="Alikhan N.F."/>
            <person name="Baker D."/>
            <person name="Gharbi K."/>
            <person name="Hall N."/>
            <person name="Watson M."/>
            <person name="Adriaenssens E.M."/>
            <person name="Foster-Nyarko E."/>
            <person name="Jarju S."/>
            <person name="Secka A."/>
            <person name="Antonio M."/>
            <person name="Oren A."/>
            <person name="Chaudhuri R.R."/>
            <person name="La Ragione R."/>
            <person name="Hildebrand F."/>
            <person name="Pallen M.J."/>
        </authorList>
    </citation>
    <scope>NUCLEOTIDE SEQUENCE</scope>
    <source>
        <strain evidence="1">ChiHjej12B11-29160</strain>
    </source>
</reference>
<dbReference type="EMBL" id="DVMQ01000018">
    <property type="protein sequence ID" value="HIU24657.1"/>
    <property type="molecule type" value="Genomic_DNA"/>
</dbReference>
<protein>
    <submittedName>
        <fullName evidence="1">HAD family phosphatase</fullName>
    </submittedName>
</protein>
<dbReference type="InterPro" id="IPR023214">
    <property type="entry name" value="HAD_sf"/>
</dbReference>
<evidence type="ECO:0000313" key="1">
    <source>
        <dbReference type="EMBL" id="HIU24657.1"/>
    </source>
</evidence>
<sequence>MIKLVLTDLDNTIVPFGAEEVSDRGMHAIHALADQGIRFGPASGRALGSLRRFFRFDDVCTQTAVASNGLEVYADGQLVAAWEFDRDILEKTVEALRDVPSAALVVENPDDEATPPVLVGLGSVPCALMDNSLVFPYGYEVSDAIPDDWRLTKVSFCYDAAYVTREEMEAILAAVYPDLDPRKSINDWFDVAPKGWSKANGVRALAASLGISLDDVVVFGDNLNDLEMLQLVPHSVAVSNAVPEAAAAARYHIGASSDDAVAKAMEEIAAATAEGSMPRFMR</sequence>
<dbReference type="SUPFAM" id="SSF56784">
    <property type="entry name" value="HAD-like"/>
    <property type="match status" value="1"/>
</dbReference>
<dbReference type="PANTHER" id="PTHR10000:SF8">
    <property type="entry name" value="HAD SUPERFAMILY HYDROLASE-LIKE, TYPE 3"/>
    <property type="match status" value="1"/>
</dbReference>
<dbReference type="NCBIfam" id="TIGR01484">
    <property type="entry name" value="HAD-SF-IIB"/>
    <property type="match status" value="1"/>
</dbReference>
<dbReference type="Gene3D" id="3.30.1240.10">
    <property type="match status" value="1"/>
</dbReference>
<dbReference type="GO" id="GO:0000287">
    <property type="term" value="F:magnesium ion binding"/>
    <property type="evidence" value="ECO:0007669"/>
    <property type="project" value="TreeGrafter"/>
</dbReference>
<dbReference type="SFLD" id="SFLDS00003">
    <property type="entry name" value="Haloacid_Dehalogenase"/>
    <property type="match status" value="1"/>
</dbReference>
<evidence type="ECO:0000313" key="2">
    <source>
        <dbReference type="Proteomes" id="UP000824078"/>
    </source>
</evidence>
<gene>
    <name evidence="1" type="ORF">IAD17_07020</name>
</gene>
<dbReference type="InterPro" id="IPR036412">
    <property type="entry name" value="HAD-like_sf"/>
</dbReference>
<reference evidence="1" key="1">
    <citation type="submission" date="2020-10" db="EMBL/GenBank/DDBJ databases">
        <authorList>
            <person name="Gilroy R."/>
        </authorList>
    </citation>
    <scope>NUCLEOTIDE SEQUENCE</scope>
    <source>
        <strain evidence="1">ChiHjej12B11-29160</strain>
    </source>
</reference>
<dbReference type="GO" id="GO:0016791">
    <property type="term" value="F:phosphatase activity"/>
    <property type="evidence" value="ECO:0007669"/>
    <property type="project" value="TreeGrafter"/>
</dbReference>
<proteinExistence type="predicted"/>
<dbReference type="Gene3D" id="3.40.50.1000">
    <property type="entry name" value="HAD superfamily/HAD-like"/>
    <property type="match status" value="1"/>
</dbReference>
<dbReference type="AlphaFoldDB" id="A0A9D1HYX6"/>
<dbReference type="SFLD" id="SFLDG01140">
    <property type="entry name" value="C2.B:_Phosphomannomutase_and_P"/>
    <property type="match status" value="1"/>
</dbReference>
<dbReference type="InterPro" id="IPR006379">
    <property type="entry name" value="HAD-SF_hydro_IIB"/>
</dbReference>
<dbReference type="Proteomes" id="UP000824078">
    <property type="component" value="Unassembled WGS sequence"/>
</dbReference>
<dbReference type="PANTHER" id="PTHR10000">
    <property type="entry name" value="PHOSPHOSERINE PHOSPHATASE"/>
    <property type="match status" value="1"/>
</dbReference>
<dbReference type="Pfam" id="PF08282">
    <property type="entry name" value="Hydrolase_3"/>
    <property type="match status" value="1"/>
</dbReference>
<accession>A0A9D1HYX6</accession>
<dbReference type="GO" id="GO:0005829">
    <property type="term" value="C:cytosol"/>
    <property type="evidence" value="ECO:0007669"/>
    <property type="project" value="TreeGrafter"/>
</dbReference>
<name>A0A9D1HYX6_9ACTN</name>
<comment type="caution">
    <text evidence="1">The sequence shown here is derived from an EMBL/GenBank/DDBJ whole genome shotgun (WGS) entry which is preliminary data.</text>
</comment>
<organism evidence="1 2">
    <name type="scientific">Candidatus Coprovicinus avistercoris</name>
    <dbReference type="NCBI Taxonomy" id="2840754"/>
    <lineage>
        <taxon>Bacteria</taxon>
        <taxon>Bacillati</taxon>
        <taxon>Actinomycetota</taxon>
        <taxon>Coriobacteriia</taxon>
        <taxon>Coriobacteriales</taxon>
        <taxon>Coriobacteriaceae</taxon>
        <taxon>Coriobacteriaceae incertae sedis</taxon>
        <taxon>Candidatus Coprovicinus</taxon>
    </lineage>
</organism>